<evidence type="ECO:0000313" key="4">
    <source>
        <dbReference type="Proteomes" id="UP000615326"/>
    </source>
</evidence>
<evidence type="ECO:0000313" key="3">
    <source>
        <dbReference type="EMBL" id="NHO31087.1"/>
    </source>
</evidence>
<feature type="domain" description="FAD/NAD(P)-binding" evidence="2">
    <location>
        <begin position="89"/>
        <end position="405"/>
    </location>
</feature>
<keyword evidence="4" id="KW-1185">Reference proteome</keyword>
<keyword evidence="3" id="KW-0503">Monooxygenase</keyword>
<organism evidence="3 4">
    <name type="scientific">Acetobacter fallax</name>
    <dbReference type="NCBI Taxonomy" id="1737473"/>
    <lineage>
        <taxon>Bacteria</taxon>
        <taxon>Pseudomonadati</taxon>
        <taxon>Pseudomonadota</taxon>
        <taxon>Alphaproteobacteria</taxon>
        <taxon>Acetobacterales</taxon>
        <taxon>Acetobacteraceae</taxon>
        <taxon>Acetobacter</taxon>
    </lineage>
</organism>
<proteinExistence type="predicted"/>
<dbReference type="InterPro" id="IPR050982">
    <property type="entry name" value="Auxin_biosynth/cation_transpt"/>
</dbReference>
<name>A0ABX0K409_9PROT</name>
<keyword evidence="1" id="KW-0560">Oxidoreductase</keyword>
<dbReference type="GO" id="GO:0004497">
    <property type="term" value="F:monooxygenase activity"/>
    <property type="evidence" value="ECO:0007669"/>
    <property type="project" value="UniProtKB-KW"/>
</dbReference>
<dbReference type="PANTHER" id="PTHR43539:SF91">
    <property type="entry name" value="FAD-DEPENDENT URATE HYDROXYLASE"/>
    <property type="match status" value="1"/>
</dbReference>
<evidence type="ECO:0000256" key="1">
    <source>
        <dbReference type="ARBA" id="ARBA00023002"/>
    </source>
</evidence>
<dbReference type="Pfam" id="PF07992">
    <property type="entry name" value="Pyr_redox_2"/>
    <property type="match status" value="1"/>
</dbReference>
<gene>
    <name evidence="3" type="ORF">GOB84_00660</name>
</gene>
<dbReference type="Gene3D" id="3.50.50.60">
    <property type="entry name" value="FAD/NAD(P)-binding domain"/>
    <property type="match status" value="1"/>
</dbReference>
<protein>
    <submittedName>
        <fullName evidence="3">SidA/IucD/PvdA family monooxygenase</fullName>
    </submittedName>
</protein>
<evidence type="ECO:0000259" key="2">
    <source>
        <dbReference type="Pfam" id="PF07992"/>
    </source>
</evidence>
<dbReference type="EMBL" id="WOSW01000001">
    <property type="protein sequence ID" value="NHO31087.1"/>
    <property type="molecule type" value="Genomic_DNA"/>
</dbReference>
<dbReference type="Proteomes" id="UP000615326">
    <property type="component" value="Unassembled WGS sequence"/>
</dbReference>
<dbReference type="InterPro" id="IPR036188">
    <property type="entry name" value="FAD/NAD-bd_sf"/>
</dbReference>
<accession>A0ABX0K409</accession>
<dbReference type="SUPFAM" id="SSF51905">
    <property type="entry name" value="FAD/NAD(P)-binding domain"/>
    <property type="match status" value="1"/>
</dbReference>
<comment type="caution">
    <text evidence="3">The sequence shown here is derived from an EMBL/GenBank/DDBJ whole genome shotgun (WGS) entry which is preliminary data.</text>
</comment>
<reference evidence="3 4" key="1">
    <citation type="journal article" date="2020" name="Int. J. Syst. Evol. Microbiol.">
        <title>Novel acetic acid bacteria from cider fermentations: Acetobacter conturbans sp. nov. and Acetobacter fallax sp. nov.</title>
        <authorList>
            <person name="Sombolestani A.S."/>
            <person name="Cleenwerck I."/>
            <person name="Cnockaert M."/>
            <person name="Borremans W."/>
            <person name="Wieme A.D."/>
            <person name="De Vuyst L."/>
            <person name="Vandamme P."/>
        </authorList>
    </citation>
    <scope>NUCLEOTIDE SEQUENCE [LARGE SCALE GENOMIC DNA]</scope>
    <source>
        <strain evidence="3 4">LMG 1637</strain>
    </source>
</reference>
<dbReference type="PRINTS" id="PR00411">
    <property type="entry name" value="PNDRDTASEI"/>
</dbReference>
<sequence length="526" mass="58519">MVRVGDHSVVSGGATIRSKARQTMRYKVYMVRAQNDLGAQGMAEPAKSRHDTTRLSALSEEARRDLDLIRYPRAEWMRHTEHNGQPVLDVAIIGAGQGGLAAAFALKRLNVDNVCVFDRAHRGGEGPWVTFARMVTLRTPKYVTGPDLGVPSLTPRAWFEACYGEDAWDDLNKISRQDWQAYLDWYRDTLELPVENDRSFKHVEWDNGVLRLTFADTQGNTITRYARKLVLATGIDGGGCWNTPAFIRNGLPRERFAHTSGTIDFEALRGKRIGVLGAGASAFDNAATALEAGVGSVDLCLRRKVVPSVNPYRWMENTGFLSQFAALPDLLRWRFMAHIYDLNQPPPQDTFWRCRRHENFAFHTGCPWNAVRMDGDEIVVSTPQGEKRYDFVIIGTGFTVDLSLRPETASFSSSVALWKDRFTPPEGEDHATIAAHPYLGDVYQFLPKTASDPKASMLAAIHNFTFSATPSMGLSGASISGMRFGVERLARGLIRDLFVADGQYHLDSLLAYDTPELVSTEPPVGD</sequence>
<dbReference type="PANTHER" id="PTHR43539">
    <property type="entry name" value="FLAVIN-BINDING MONOOXYGENASE-LIKE PROTEIN (AFU_ORTHOLOGUE AFUA_4G09220)"/>
    <property type="match status" value="1"/>
</dbReference>
<dbReference type="InterPro" id="IPR023753">
    <property type="entry name" value="FAD/NAD-binding_dom"/>
</dbReference>